<evidence type="ECO:0000313" key="12">
    <source>
        <dbReference type="EMBL" id="VUG19679.1"/>
    </source>
</evidence>
<feature type="compositionally biased region" description="Basic and acidic residues" evidence="8">
    <location>
        <begin position="13"/>
        <end position="27"/>
    </location>
</feature>
<evidence type="ECO:0000256" key="9">
    <source>
        <dbReference type="SAM" id="Phobius"/>
    </source>
</evidence>
<evidence type="ECO:0000313" key="13">
    <source>
        <dbReference type="Proteomes" id="UP000478008"/>
    </source>
</evidence>
<dbReference type="InterPro" id="IPR013057">
    <property type="entry name" value="AA_transpt_TM"/>
</dbReference>
<feature type="transmembrane region" description="Helical" evidence="9">
    <location>
        <begin position="214"/>
        <end position="236"/>
    </location>
</feature>
<dbReference type="EMBL" id="CABFWN010000005">
    <property type="protein sequence ID" value="VUG19679.1"/>
    <property type="molecule type" value="Genomic_DNA"/>
</dbReference>
<reference evidence="12 13" key="1">
    <citation type="submission" date="2019-07" db="EMBL/GenBank/DDBJ databases">
        <authorList>
            <person name="Friedrich A."/>
            <person name="Schacherer J."/>
        </authorList>
    </citation>
    <scope>NUCLEOTIDE SEQUENCE [LARGE SCALE GENOMIC DNA]</scope>
</reference>
<evidence type="ECO:0000256" key="5">
    <source>
        <dbReference type="ARBA" id="ARBA00022970"/>
    </source>
</evidence>
<keyword evidence="13" id="KW-1185">Reference proteome</keyword>
<feature type="compositionally biased region" description="Polar residues" evidence="8">
    <location>
        <begin position="1"/>
        <end position="10"/>
    </location>
</feature>
<dbReference type="EMBL" id="JABCYN010000025">
    <property type="protein sequence ID" value="KAF6011146.1"/>
    <property type="molecule type" value="Genomic_DNA"/>
</dbReference>
<feature type="region of interest" description="Disordered" evidence="8">
    <location>
        <begin position="1"/>
        <end position="37"/>
    </location>
</feature>
<dbReference type="PANTHER" id="PTHR22950">
    <property type="entry name" value="AMINO ACID TRANSPORTER"/>
    <property type="match status" value="1"/>
</dbReference>
<feature type="transmembrane region" description="Helical" evidence="9">
    <location>
        <begin position="168"/>
        <end position="194"/>
    </location>
</feature>
<feature type="transmembrane region" description="Helical" evidence="9">
    <location>
        <begin position="483"/>
        <end position="503"/>
    </location>
</feature>
<dbReference type="GO" id="GO:0005783">
    <property type="term" value="C:endoplasmic reticulum"/>
    <property type="evidence" value="ECO:0007669"/>
    <property type="project" value="TreeGrafter"/>
</dbReference>
<feature type="transmembrane region" description="Helical" evidence="9">
    <location>
        <begin position="367"/>
        <end position="388"/>
    </location>
</feature>
<dbReference type="GO" id="GO:0015179">
    <property type="term" value="F:L-amino acid transmembrane transporter activity"/>
    <property type="evidence" value="ECO:0007669"/>
    <property type="project" value="TreeGrafter"/>
</dbReference>
<keyword evidence="4 9" id="KW-0812">Transmembrane</keyword>
<keyword evidence="7 9" id="KW-0472">Membrane</keyword>
<name>A0A7D9D0L1_DEKBR</name>
<keyword evidence="5" id="KW-0029">Amino-acid transport</keyword>
<feature type="transmembrane region" description="Helical" evidence="9">
    <location>
        <begin position="100"/>
        <end position="120"/>
    </location>
</feature>
<feature type="transmembrane region" description="Helical" evidence="9">
    <location>
        <begin position="248"/>
        <end position="269"/>
    </location>
</feature>
<feature type="domain" description="Amino acid transporter transmembrane" evidence="10">
    <location>
        <begin position="95"/>
        <end position="502"/>
    </location>
</feature>
<evidence type="ECO:0000256" key="7">
    <source>
        <dbReference type="ARBA" id="ARBA00023136"/>
    </source>
</evidence>
<evidence type="ECO:0000259" key="10">
    <source>
        <dbReference type="Pfam" id="PF01490"/>
    </source>
</evidence>
<evidence type="ECO:0000256" key="6">
    <source>
        <dbReference type="ARBA" id="ARBA00022989"/>
    </source>
</evidence>
<keyword evidence="6 9" id="KW-1133">Transmembrane helix</keyword>
<accession>A0A7D9D0L1</accession>
<protein>
    <submittedName>
        <fullName evidence="12">DEBR0S5_09120g1_1</fullName>
    </submittedName>
</protein>
<evidence type="ECO:0000256" key="3">
    <source>
        <dbReference type="ARBA" id="ARBA00022448"/>
    </source>
</evidence>
<feature type="transmembrane region" description="Helical" evidence="9">
    <location>
        <begin position="323"/>
        <end position="347"/>
    </location>
</feature>
<comment type="subcellular location">
    <subcellularLocation>
        <location evidence="1">Membrane</location>
        <topology evidence="1">Multi-pass membrane protein</topology>
    </subcellularLocation>
</comment>
<evidence type="ECO:0000313" key="14">
    <source>
        <dbReference type="Proteomes" id="UP000568158"/>
    </source>
</evidence>
<comment type="similarity">
    <text evidence="2">Belongs to the amino acid/polyamine transporter 2 family.</text>
</comment>
<feature type="transmembrane region" description="Helical" evidence="9">
    <location>
        <begin position="289"/>
        <end position="311"/>
    </location>
</feature>
<evidence type="ECO:0000313" key="11">
    <source>
        <dbReference type="EMBL" id="KAF6011146.1"/>
    </source>
</evidence>
<dbReference type="Proteomes" id="UP000478008">
    <property type="component" value="Unassembled WGS sequence"/>
</dbReference>
<evidence type="ECO:0000256" key="2">
    <source>
        <dbReference type="ARBA" id="ARBA00008066"/>
    </source>
</evidence>
<sequence length="516" mass="56282">MSKKYSSLNGSPLDRDNNPNRNNKDDIIFEQDSDSFNNDVFQPQASLDDMESLEYDEGALDDEGTDYEGTLNDAVSNETTDVNSPLASIIKEPRGTLKAAFFNMTNSIVGAGIVGIPMAFRSMGFFSGVLLLMVLAAVNDWTLRLIILNTKLSGGKTYTSFVSRTYGTFGRVVVLLAQGFFAFGGSVGFAVIIGDSIPHVLRSLFSDAVDDSKILDFLFSRNPVIVFCITFISYPLSLTRDISKLAKASGLALISMLVIITIVLVRGPSVSGSMRGSIKGSAWFLQPDIFQGISVISFAMVCHHNTTFIYDSIRKPTLDRFNAVTHLSCIVSTILCALLGISGYLIFGNKTKGNILNNFPTNDPAINVARFCFGLNMLTTFPLEIYVVREVFKQLIAIYHDESVDGTESDSASLKDLTTFQHFVITSIVSFLPMIISLFTCNLGAVLELVGATSGSIIAYIFPPLCYDKMTKFGKSKLKRAPLMICVVFGFVLMIVSSTQTIADSLTGKHGNHCVE</sequence>
<dbReference type="Pfam" id="PF01490">
    <property type="entry name" value="Aa_trans"/>
    <property type="match status" value="1"/>
</dbReference>
<proteinExistence type="inferred from homology"/>
<reference evidence="11 14" key="2">
    <citation type="journal article" date="2020" name="Appl. Microbiol. Biotechnol.">
        <title>Targeted gene deletion in Brettanomyces bruxellensis with an expression-free CRISPR-Cas9 system.</title>
        <authorList>
            <person name="Varela C."/>
            <person name="Bartel C."/>
            <person name="Onetto C."/>
            <person name="Borneman A."/>
        </authorList>
    </citation>
    <scope>NUCLEOTIDE SEQUENCE [LARGE SCALE GENOMIC DNA]</scope>
    <source>
        <strain evidence="11 14">AWRI1613</strain>
    </source>
</reference>
<feature type="transmembrane region" description="Helical" evidence="9">
    <location>
        <begin position="445"/>
        <end position="462"/>
    </location>
</feature>
<evidence type="ECO:0000256" key="4">
    <source>
        <dbReference type="ARBA" id="ARBA00022692"/>
    </source>
</evidence>
<keyword evidence="3" id="KW-0813">Transport</keyword>
<dbReference type="GO" id="GO:0016020">
    <property type="term" value="C:membrane"/>
    <property type="evidence" value="ECO:0007669"/>
    <property type="project" value="UniProtKB-SubCell"/>
</dbReference>
<dbReference type="Proteomes" id="UP000568158">
    <property type="component" value="Unassembled WGS sequence"/>
</dbReference>
<evidence type="ECO:0000256" key="1">
    <source>
        <dbReference type="ARBA" id="ARBA00004141"/>
    </source>
</evidence>
<feature type="transmembrane region" description="Helical" evidence="9">
    <location>
        <begin position="126"/>
        <end position="147"/>
    </location>
</feature>
<dbReference type="PANTHER" id="PTHR22950:SF458">
    <property type="entry name" value="SODIUM-COUPLED NEUTRAL AMINO ACID TRANSPORTER 11-RELATED"/>
    <property type="match status" value="1"/>
</dbReference>
<dbReference type="AlphaFoldDB" id="A0A7D9D0L1"/>
<feature type="transmembrane region" description="Helical" evidence="9">
    <location>
        <begin position="420"/>
        <end position="439"/>
    </location>
</feature>
<gene>
    <name evidence="12" type="primary">AVT2</name>
    <name evidence="12" type="ORF">DEBR0S5_09120G</name>
    <name evidence="11" type="ORF">HII12_002740</name>
</gene>
<evidence type="ECO:0000256" key="8">
    <source>
        <dbReference type="SAM" id="MobiDB-lite"/>
    </source>
</evidence>
<organism evidence="12 13">
    <name type="scientific">Dekkera bruxellensis</name>
    <name type="common">Brettanomyces custersii</name>
    <dbReference type="NCBI Taxonomy" id="5007"/>
    <lineage>
        <taxon>Eukaryota</taxon>
        <taxon>Fungi</taxon>
        <taxon>Dikarya</taxon>
        <taxon>Ascomycota</taxon>
        <taxon>Saccharomycotina</taxon>
        <taxon>Pichiomycetes</taxon>
        <taxon>Pichiales</taxon>
        <taxon>Pichiaceae</taxon>
        <taxon>Brettanomyces</taxon>
    </lineage>
</organism>